<feature type="coiled-coil region" evidence="1">
    <location>
        <begin position="403"/>
        <end position="464"/>
    </location>
</feature>
<organism evidence="2">
    <name type="scientific">uncultured Caudovirales phage</name>
    <dbReference type="NCBI Taxonomy" id="2100421"/>
    <lineage>
        <taxon>Viruses</taxon>
        <taxon>Duplodnaviria</taxon>
        <taxon>Heunggongvirae</taxon>
        <taxon>Uroviricota</taxon>
        <taxon>Caudoviricetes</taxon>
        <taxon>Peduoviridae</taxon>
        <taxon>Maltschvirus</taxon>
        <taxon>Maltschvirus maltsch</taxon>
    </lineage>
</organism>
<proteinExistence type="predicted"/>
<dbReference type="PROSITE" id="PS51996">
    <property type="entry name" value="TR_MART"/>
    <property type="match status" value="1"/>
</dbReference>
<evidence type="ECO:0000313" key="2">
    <source>
        <dbReference type="EMBL" id="CAB4154601.1"/>
    </source>
</evidence>
<protein>
    <submittedName>
        <fullName evidence="2">Uncharacterized protein</fullName>
    </submittedName>
</protein>
<name>A0A6J5NAX1_9CAUD</name>
<dbReference type="SUPFAM" id="SSF56399">
    <property type="entry name" value="ADP-ribosylation"/>
    <property type="match status" value="1"/>
</dbReference>
<reference evidence="2" key="1">
    <citation type="submission" date="2020-04" db="EMBL/GenBank/DDBJ databases">
        <authorList>
            <person name="Chiriac C."/>
            <person name="Salcher M."/>
            <person name="Ghai R."/>
            <person name="Kavagutti S V."/>
        </authorList>
    </citation>
    <scope>NUCLEOTIDE SEQUENCE</scope>
</reference>
<accession>A0A6J5NAX1</accession>
<dbReference type="EMBL" id="LR796623">
    <property type="protein sequence ID" value="CAB4154601.1"/>
    <property type="molecule type" value="Genomic_DNA"/>
</dbReference>
<sequence length="695" mass="75600">MSDNIDEQIEETLERAGKIFTNVGTLPGLLSAADKLLADKLQGVLSKAGGPTAKFSEATALLTQKQVRLVQAYVNKRLLGLTHEESKKAIKVSVKDTAKLAKNLEKRFTGVTKPLQLEETAWQDHVTRGTGSSLLRQHQSSVDRYGKRMIADFERQIRLGFLTGMSNDELVSRLVETGKAGKVTAKGLHKQTPGSFPEPTSYVKRRYWAERIVRTEKAYAYNAASLHSIQVMKQTDFPDMQKKILAHFDNRTAPDSVAVHGQVRPVDGLFRDGAGREYLHPPGRPNDRETVVPWRPHWDDTPATKSSDATELAAQAAAKPAPIVPGPEASPNSLFDDIMATNAKVKAKKAAEKATEQKQEAVAVVAKVTAAEQSAKVKAAKAAEKALLTKAKKLQLAATKKAVAEQLKAAKKVESDAKKAEKAKALAMAKALKAQKVADAKLAKSQAKSDAAKLKSEAKALKGNPISALERAERYWAAKREGHALLAQLPDYERGQELDTRNWAGKAVLPQAIRKRSDAFSANMTPEQRWAVKSFSGSGYIPIREAEKNGEPSASSDAIQKAIKEHGVPEKDLLVWRGLSVPASSIGQWLQGEPFMLGHDGNEGTASTSRSQAKSAGFAGLKIKDGYCVGDGSGDQIKILLRLKNARGVAIETISNFEEEREILQPKDARFRTTGVYKMKGKNAVMIVEAEGLED</sequence>
<keyword evidence="1" id="KW-0175">Coiled coil</keyword>
<evidence type="ECO:0000256" key="1">
    <source>
        <dbReference type="SAM" id="Coils"/>
    </source>
</evidence>
<dbReference type="Gene3D" id="3.90.176.10">
    <property type="entry name" value="Toxin ADP-ribosyltransferase, Chain A, domain 1"/>
    <property type="match status" value="1"/>
</dbReference>
<gene>
    <name evidence="2" type="ORF">UFOVP650_19</name>
</gene>